<keyword evidence="2 7" id="KW-0863">Zinc-finger</keyword>
<feature type="compositionally biased region" description="Low complexity" evidence="8">
    <location>
        <begin position="268"/>
        <end position="283"/>
    </location>
</feature>
<keyword evidence="5" id="KW-0804">Transcription</keyword>
<name>A0A1B8A454_FUSPO</name>
<evidence type="ECO:0000313" key="12">
    <source>
        <dbReference type="Proteomes" id="UP000091967"/>
    </source>
</evidence>
<evidence type="ECO:0008006" key="13">
    <source>
        <dbReference type="Google" id="ProtNLM"/>
    </source>
</evidence>
<dbReference type="PANTHER" id="PTHR47660:SF3">
    <property type="entry name" value="FINGER DOMAIN PROTEIN, PUTATIVE (AFU_ORTHOLOGUE AFUA_4G03310)-RELATED"/>
    <property type="match status" value="1"/>
</dbReference>
<evidence type="ECO:0000256" key="4">
    <source>
        <dbReference type="ARBA" id="ARBA00023015"/>
    </source>
</evidence>
<sequence>MTLVCPDCWAVFVRSEHLQRHREGHMDRRPFSCRECTAAFSQKDILVRHMQIHEPTETPPAKQHRTPYVAQACLKCAKSKQRCDGQLPCGRCTTKQLECSYPPSKNRRASQKTQRSAASHDQGQRNDTTYTGLGDQPGSTQQLENSTEPDITSLSYWPPSDLESITGLSSRPFLATDPNIGSAFEVYGDLEGPGSSDVGAFWSLESFLSLGEMPSLSSPSTAQSPQPRTTVPQLTAATQNAPPPASSEPEVDSLQSETPTPSLTQNFRSLNSSNERSSVRSLSATNNCNDPDSDAWRAEDYCHVPRLTEDVYQEMVKHFARYNRDDEYWSTFTTSDFPAIIHINTFIQVYFEEFHSLLPFLHKPSFAPTKDQWILSLGVAAIGSIFSRATNSRMTSFDLLEFLRRAIHVQSERIRSSQPDISFIQAVLLNQLGMMFGPETARIEAVPITRALLETLCRKMACYTNFDAFCQPLDSEKSGQDNWADWIKKESLRRLFYSVWILDCEYNCFWSGLGIVTIDCLQLPAPFHPKLWEASCQETWEKHKTLYKPVTFGTVLSEFYRTQKIDTSDPFSTLLLIVGVKYHAERLNRAPIYLDILQDHAKTLPPSRLSGAVESLSHLLSMFIYSPVQELYAFSGWQVDTTQRAIVHVKLRTWIRSKSEARTALMHACNAWSIIRRSKTGAQHETMGFLVATLLIWAWIELGNRPEVDDMDLLSTVRLDEGKDHMKEWINNNDHRRLYLGGVGCLWEKGADRRLLHESTNTLDGFDWPAAQVIASILRQHYRSFHQVATVSPTT</sequence>
<dbReference type="SUPFAM" id="SSF57701">
    <property type="entry name" value="Zn2/Cys6 DNA-binding domain"/>
    <property type="match status" value="1"/>
</dbReference>
<reference evidence="11 12" key="1">
    <citation type="submission" date="2016-06" db="EMBL/GenBank/DDBJ databases">
        <title>Living apart together: crosstalk between the core and supernumerary genomes in a fungal plant pathogen.</title>
        <authorList>
            <person name="Vanheule A."/>
            <person name="Audenaert K."/>
            <person name="Warris S."/>
            <person name="Van De Geest H."/>
            <person name="Schijlen E."/>
            <person name="Hofte M."/>
            <person name="De Saeger S."/>
            <person name="Haesaert G."/>
            <person name="Waalwijk C."/>
            <person name="Van Der Lee T."/>
        </authorList>
    </citation>
    <scope>NUCLEOTIDE SEQUENCE [LARGE SCALE GENOMIC DNA]</scope>
    <source>
        <strain evidence="11 12">2516</strain>
    </source>
</reference>
<evidence type="ECO:0000313" key="11">
    <source>
        <dbReference type="EMBL" id="OBS15258.1"/>
    </source>
</evidence>
<dbReference type="AlphaFoldDB" id="A0A1B8A454"/>
<dbReference type="FunFam" id="3.30.160.60:FF:002343">
    <property type="entry name" value="Zinc finger protein 33A"/>
    <property type="match status" value="1"/>
</dbReference>
<dbReference type="SUPFAM" id="SSF57667">
    <property type="entry name" value="beta-beta-alpha zinc fingers"/>
    <property type="match status" value="1"/>
</dbReference>
<accession>A0A1B8A454</accession>
<feature type="compositionally biased region" description="Polar residues" evidence="8">
    <location>
        <begin position="215"/>
        <end position="240"/>
    </location>
</feature>
<dbReference type="GO" id="GO:0008270">
    <property type="term" value="F:zinc ion binding"/>
    <property type="evidence" value="ECO:0007669"/>
    <property type="project" value="UniProtKB-KW"/>
</dbReference>
<dbReference type="SMART" id="SM00066">
    <property type="entry name" value="GAL4"/>
    <property type="match status" value="1"/>
</dbReference>
<dbReference type="PROSITE" id="PS00463">
    <property type="entry name" value="ZN2_CY6_FUNGAL_1"/>
    <property type="match status" value="1"/>
</dbReference>
<feature type="compositionally biased region" description="Polar residues" evidence="8">
    <location>
        <begin position="111"/>
        <end position="155"/>
    </location>
</feature>
<evidence type="ECO:0000256" key="3">
    <source>
        <dbReference type="ARBA" id="ARBA00022833"/>
    </source>
</evidence>
<dbReference type="InterPro" id="IPR036864">
    <property type="entry name" value="Zn2-C6_fun-type_DNA-bd_sf"/>
</dbReference>
<proteinExistence type="predicted"/>
<dbReference type="GO" id="GO:0000981">
    <property type="term" value="F:DNA-binding transcription factor activity, RNA polymerase II-specific"/>
    <property type="evidence" value="ECO:0007669"/>
    <property type="project" value="InterPro"/>
</dbReference>
<dbReference type="Proteomes" id="UP000091967">
    <property type="component" value="Unassembled WGS sequence"/>
</dbReference>
<feature type="domain" description="C2H2-type" evidence="10">
    <location>
        <begin position="31"/>
        <end position="58"/>
    </location>
</feature>
<evidence type="ECO:0000256" key="7">
    <source>
        <dbReference type="PROSITE-ProRule" id="PRU00042"/>
    </source>
</evidence>
<evidence type="ECO:0000256" key="5">
    <source>
        <dbReference type="ARBA" id="ARBA00023163"/>
    </source>
</evidence>
<feature type="domain" description="Zn(2)-C6 fungal-type" evidence="9">
    <location>
        <begin position="72"/>
        <end position="101"/>
    </location>
</feature>
<dbReference type="SMART" id="SM00355">
    <property type="entry name" value="ZnF_C2H2"/>
    <property type="match status" value="2"/>
</dbReference>
<evidence type="ECO:0000256" key="8">
    <source>
        <dbReference type="SAM" id="MobiDB-lite"/>
    </source>
</evidence>
<dbReference type="Pfam" id="PF00096">
    <property type="entry name" value="zf-C2H2"/>
    <property type="match status" value="1"/>
</dbReference>
<dbReference type="EMBL" id="LYXU01000164">
    <property type="protein sequence ID" value="OBS15258.1"/>
    <property type="molecule type" value="Genomic_DNA"/>
</dbReference>
<dbReference type="Pfam" id="PF00172">
    <property type="entry name" value="Zn_clus"/>
    <property type="match status" value="1"/>
</dbReference>
<dbReference type="InterPro" id="IPR036236">
    <property type="entry name" value="Znf_C2H2_sf"/>
</dbReference>
<dbReference type="Gene3D" id="4.10.240.10">
    <property type="entry name" value="Zn(2)-C6 fungal-type DNA-binding domain"/>
    <property type="match status" value="1"/>
</dbReference>
<evidence type="ECO:0000259" key="10">
    <source>
        <dbReference type="PROSITE" id="PS50157"/>
    </source>
</evidence>
<evidence type="ECO:0000256" key="2">
    <source>
        <dbReference type="ARBA" id="ARBA00022771"/>
    </source>
</evidence>
<keyword evidence="3" id="KW-0862">Zinc</keyword>
<evidence type="ECO:0000256" key="1">
    <source>
        <dbReference type="ARBA" id="ARBA00022723"/>
    </source>
</evidence>
<feature type="region of interest" description="Disordered" evidence="8">
    <location>
        <begin position="213"/>
        <end position="288"/>
    </location>
</feature>
<dbReference type="CDD" id="cd00067">
    <property type="entry name" value="GAL4"/>
    <property type="match status" value="1"/>
</dbReference>
<feature type="domain" description="C2H2-type" evidence="10">
    <location>
        <begin position="3"/>
        <end position="30"/>
    </location>
</feature>
<dbReference type="GO" id="GO:0006351">
    <property type="term" value="P:DNA-templated transcription"/>
    <property type="evidence" value="ECO:0007669"/>
    <property type="project" value="InterPro"/>
</dbReference>
<dbReference type="InterPro" id="IPR013087">
    <property type="entry name" value="Znf_C2H2_type"/>
</dbReference>
<comment type="caution">
    <text evidence="11">The sequence shown here is derived from an EMBL/GenBank/DDBJ whole genome shotgun (WGS) entry which is preliminary data.</text>
</comment>
<dbReference type="PROSITE" id="PS50048">
    <property type="entry name" value="ZN2_CY6_FUNGAL_2"/>
    <property type="match status" value="1"/>
</dbReference>
<organism evidence="11 12">
    <name type="scientific">Fusarium poae</name>
    <dbReference type="NCBI Taxonomy" id="36050"/>
    <lineage>
        <taxon>Eukaryota</taxon>
        <taxon>Fungi</taxon>
        <taxon>Dikarya</taxon>
        <taxon>Ascomycota</taxon>
        <taxon>Pezizomycotina</taxon>
        <taxon>Sordariomycetes</taxon>
        <taxon>Hypocreomycetidae</taxon>
        <taxon>Hypocreales</taxon>
        <taxon>Nectriaceae</taxon>
        <taxon>Fusarium</taxon>
    </lineage>
</organism>
<dbReference type="Gene3D" id="3.30.160.60">
    <property type="entry name" value="Classic Zinc Finger"/>
    <property type="match status" value="1"/>
</dbReference>
<feature type="compositionally biased region" description="Polar residues" evidence="8">
    <location>
        <begin position="253"/>
        <end position="267"/>
    </location>
</feature>
<dbReference type="CDD" id="cd12148">
    <property type="entry name" value="fungal_TF_MHR"/>
    <property type="match status" value="1"/>
</dbReference>
<keyword evidence="4" id="KW-0805">Transcription regulation</keyword>
<dbReference type="OMA" id="NERACAS"/>
<keyword evidence="1" id="KW-0479">Metal-binding</keyword>
<dbReference type="PROSITE" id="PS00028">
    <property type="entry name" value="ZINC_FINGER_C2H2_1"/>
    <property type="match status" value="2"/>
</dbReference>
<evidence type="ECO:0000259" key="9">
    <source>
        <dbReference type="PROSITE" id="PS50048"/>
    </source>
</evidence>
<dbReference type="STRING" id="36050.A0A1B8A454"/>
<dbReference type="PANTHER" id="PTHR47660">
    <property type="entry name" value="TRANSCRIPTION FACTOR WITH C2H2 AND ZN(2)-CYS(6) DNA BINDING DOMAIN (EUROFUNG)-RELATED-RELATED"/>
    <property type="match status" value="1"/>
</dbReference>
<dbReference type="InterPro" id="IPR001138">
    <property type="entry name" value="Zn2Cys6_DnaBD"/>
</dbReference>
<dbReference type="Pfam" id="PF04082">
    <property type="entry name" value="Fungal_trans"/>
    <property type="match status" value="1"/>
</dbReference>
<gene>
    <name evidence="11" type="ORF">FPOA_13851</name>
</gene>
<keyword evidence="6" id="KW-0539">Nucleus</keyword>
<dbReference type="GO" id="GO:0003677">
    <property type="term" value="F:DNA binding"/>
    <property type="evidence" value="ECO:0007669"/>
    <property type="project" value="InterPro"/>
</dbReference>
<feature type="region of interest" description="Disordered" evidence="8">
    <location>
        <begin position="101"/>
        <end position="157"/>
    </location>
</feature>
<keyword evidence="12" id="KW-1185">Reference proteome</keyword>
<dbReference type="PROSITE" id="PS50157">
    <property type="entry name" value="ZINC_FINGER_C2H2_2"/>
    <property type="match status" value="2"/>
</dbReference>
<evidence type="ECO:0000256" key="6">
    <source>
        <dbReference type="ARBA" id="ARBA00023242"/>
    </source>
</evidence>
<protein>
    <recommendedName>
        <fullName evidence="13">Zn(2)-C6 fungal-type domain-containing protein</fullName>
    </recommendedName>
</protein>
<dbReference type="InterPro" id="IPR007219">
    <property type="entry name" value="XnlR_reg_dom"/>
</dbReference>